<gene>
    <name evidence="1" type="ORF">PHJA_000452200</name>
</gene>
<keyword evidence="2" id="KW-1185">Reference proteome</keyword>
<organism evidence="1 2">
    <name type="scientific">Phtheirospermum japonicum</name>
    <dbReference type="NCBI Taxonomy" id="374723"/>
    <lineage>
        <taxon>Eukaryota</taxon>
        <taxon>Viridiplantae</taxon>
        <taxon>Streptophyta</taxon>
        <taxon>Embryophyta</taxon>
        <taxon>Tracheophyta</taxon>
        <taxon>Spermatophyta</taxon>
        <taxon>Magnoliopsida</taxon>
        <taxon>eudicotyledons</taxon>
        <taxon>Gunneridae</taxon>
        <taxon>Pentapetalae</taxon>
        <taxon>asterids</taxon>
        <taxon>lamiids</taxon>
        <taxon>Lamiales</taxon>
        <taxon>Orobanchaceae</taxon>
        <taxon>Orobanchaceae incertae sedis</taxon>
        <taxon>Phtheirospermum</taxon>
    </lineage>
</organism>
<dbReference type="Proteomes" id="UP000653305">
    <property type="component" value="Unassembled WGS sequence"/>
</dbReference>
<comment type="caution">
    <text evidence="1">The sequence shown here is derived from an EMBL/GenBank/DDBJ whole genome shotgun (WGS) entry which is preliminary data.</text>
</comment>
<dbReference type="EMBL" id="BMAC01000057">
    <property type="protein sequence ID" value="GFP83090.1"/>
    <property type="molecule type" value="Genomic_DNA"/>
</dbReference>
<dbReference type="AlphaFoldDB" id="A0A830B640"/>
<evidence type="ECO:0000313" key="1">
    <source>
        <dbReference type="EMBL" id="GFP83090.1"/>
    </source>
</evidence>
<reference evidence="1" key="1">
    <citation type="submission" date="2020-07" db="EMBL/GenBank/DDBJ databases">
        <title>Ethylene signaling mediates host invasion by parasitic plants.</title>
        <authorList>
            <person name="Yoshida S."/>
        </authorList>
    </citation>
    <scope>NUCLEOTIDE SEQUENCE</scope>
    <source>
        <strain evidence="1">Okayama</strain>
    </source>
</reference>
<sequence>MKLMVARKSPVSHNYRKTTSPSTFRLFVFKNRFMHGLVATLPSLDICMQLHLHDPAIQLV</sequence>
<protein>
    <submittedName>
        <fullName evidence="1">Uncharacterized protein</fullName>
    </submittedName>
</protein>
<accession>A0A830B640</accession>
<evidence type="ECO:0000313" key="2">
    <source>
        <dbReference type="Proteomes" id="UP000653305"/>
    </source>
</evidence>
<proteinExistence type="predicted"/>
<name>A0A830B640_9LAMI</name>